<dbReference type="AlphaFoldDB" id="A0A4Z1F0V4"/>
<proteinExistence type="inferred from homology"/>
<comment type="caution">
    <text evidence="6">The sequence shown here is derived from an EMBL/GenBank/DDBJ whole genome shotgun (WGS) entry which is preliminary data.</text>
</comment>
<dbReference type="InterPro" id="IPR050416">
    <property type="entry name" value="FAD-linked_Oxidoreductase"/>
</dbReference>
<keyword evidence="4" id="KW-0560">Oxidoreductase</keyword>
<dbReference type="EMBL" id="PQXI01000389">
    <property type="protein sequence ID" value="TGO18194.1"/>
    <property type="molecule type" value="Genomic_DNA"/>
</dbReference>
<gene>
    <name evidence="6" type="ORF">BPAE_0391g00060</name>
</gene>
<evidence type="ECO:0000256" key="2">
    <source>
        <dbReference type="ARBA" id="ARBA00022630"/>
    </source>
</evidence>
<reference evidence="6 7" key="1">
    <citation type="submission" date="2017-12" db="EMBL/GenBank/DDBJ databases">
        <title>Comparative genomics of Botrytis spp.</title>
        <authorList>
            <person name="Valero-Jimenez C.A."/>
            <person name="Tapia P."/>
            <person name="Veloso J."/>
            <person name="Silva-Moreno E."/>
            <person name="Staats M."/>
            <person name="Valdes J.H."/>
            <person name="Van Kan J.A.L."/>
        </authorList>
    </citation>
    <scope>NUCLEOTIDE SEQUENCE [LARGE SCALE GENOMIC DNA]</scope>
    <source>
        <strain evidence="6 7">Bp0003</strain>
    </source>
</reference>
<evidence type="ECO:0000313" key="6">
    <source>
        <dbReference type="EMBL" id="TGO18194.1"/>
    </source>
</evidence>
<dbReference type="InterPro" id="IPR006094">
    <property type="entry name" value="Oxid_FAD_bind_N"/>
</dbReference>
<dbReference type="InterPro" id="IPR016169">
    <property type="entry name" value="FAD-bd_PCMH_sub2"/>
</dbReference>
<accession>A0A4Z1F0V4</accession>
<dbReference type="InterPro" id="IPR016166">
    <property type="entry name" value="FAD-bd_PCMH"/>
</dbReference>
<dbReference type="Gene3D" id="3.30.465.10">
    <property type="match status" value="1"/>
</dbReference>
<protein>
    <recommendedName>
        <fullName evidence="5">FAD-binding PCMH-type domain-containing protein</fullName>
    </recommendedName>
</protein>
<keyword evidence="2" id="KW-0285">Flavoprotein</keyword>
<dbReference type="GO" id="GO:0071949">
    <property type="term" value="F:FAD binding"/>
    <property type="evidence" value="ECO:0007669"/>
    <property type="project" value="InterPro"/>
</dbReference>
<feature type="domain" description="FAD-binding PCMH-type" evidence="5">
    <location>
        <begin position="45"/>
        <end position="216"/>
    </location>
</feature>
<comment type="similarity">
    <text evidence="1">Belongs to the oxygen-dependent FAD-linked oxidoreductase family.</text>
</comment>
<evidence type="ECO:0000256" key="3">
    <source>
        <dbReference type="ARBA" id="ARBA00022827"/>
    </source>
</evidence>
<evidence type="ECO:0000256" key="4">
    <source>
        <dbReference type="ARBA" id="ARBA00023002"/>
    </source>
</evidence>
<dbReference type="SUPFAM" id="SSF56176">
    <property type="entry name" value="FAD-binding/transporter-associated domain-like"/>
    <property type="match status" value="1"/>
</dbReference>
<keyword evidence="3" id="KW-0274">FAD</keyword>
<dbReference type="PANTHER" id="PTHR42973:SF34">
    <property type="entry name" value="FAD BINDING DOMAIN PROTEIN (AFU_ORTHOLOGUE AFUA_3G02770)"/>
    <property type="match status" value="1"/>
</dbReference>
<evidence type="ECO:0000256" key="1">
    <source>
        <dbReference type="ARBA" id="ARBA00005466"/>
    </source>
</evidence>
<evidence type="ECO:0000313" key="7">
    <source>
        <dbReference type="Proteomes" id="UP000297910"/>
    </source>
</evidence>
<organism evidence="6 7">
    <name type="scientific">Botrytis paeoniae</name>
    <dbReference type="NCBI Taxonomy" id="278948"/>
    <lineage>
        <taxon>Eukaryota</taxon>
        <taxon>Fungi</taxon>
        <taxon>Dikarya</taxon>
        <taxon>Ascomycota</taxon>
        <taxon>Pezizomycotina</taxon>
        <taxon>Leotiomycetes</taxon>
        <taxon>Helotiales</taxon>
        <taxon>Sclerotiniaceae</taxon>
        <taxon>Botrytis</taxon>
    </lineage>
</organism>
<evidence type="ECO:0000259" key="5">
    <source>
        <dbReference type="PROSITE" id="PS51387"/>
    </source>
</evidence>
<name>A0A4Z1F0V4_9HELO</name>
<dbReference type="PROSITE" id="PS51387">
    <property type="entry name" value="FAD_PCMH"/>
    <property type="match status" value="1"/>
</dbReference>
<dbReference type="InterPro" id="IPR036318">
    <property type="entry name" value="FAD-bd_PCMH-like_sf"/>
</dbReference>
<dbReference type="PANTHER" id="PTHR42973">
    <property type="entry name" value="BINDING OXIDOREDUCTASE, PUTATIVE (AFU_ORTHOLOGUE AFUA_1G17690)-RELATED"/>
    <property type="match status" value="1"/>
</dbReference>
<keyword evidence="7" id="KW-1185">Reference proteome</keyword>
<dbReference type="GO" id="GO:0016491">
    <property type="term" value="F:oxidoreductase activity"/>
    <property type="evidence" value="ECO:0007669"/>
    <property type="project" value="UniProtKB-KW"/>
</dbReference>
<dbReference type="Pfam" id="PF01565">
    <property type="entry name" value="FAD_binding_4"/>
    <property type="match status" value="1"/>
</dbReference>
<sequence>MDILLFWLRPKRRCQFLSQILRGRVSFPGSTTYESEQLYWSLQQAEVHPECRVTPISAEDVSTTIQVLKSQGCQFAVKSGGHACFSGASNIENAVVIDLSNLDQINISSDKTEVFVGAGTLWSNLYPIMDAAKIGVIGGRVVGIGVGGLTLGGGISFHSGRYGFACDNVNNYQVVLANGSICDVNQTSYPGLYWALRGGGNNFGIVTRFDLASFEQGDMWGGTTTSNATELPNAIEALVNLNTNHASDTFAAVFLVYVYVPSIESPLVSFTLDYGKPVINPPIFENFTEIPAISADLRIASLTSLINGTEESQPSGLRESYWTLTILNDADLINEISKIFDQELQNIRNATNLLPALVFQPISEPMISHFSKNGGNALVINIAIQWTDITDDIRVIAFAEICVARSTTLAKERNLWHRFLYQNYAALQQDVFPSYGKENHERLVEFSKKYDPDGVFVRLQPGYFKVY</sequence>
<dbReference type="Proteomes" id="UP000297910">
    <property type="component" value="Unassembled WGS sequence"/>
</dbReference>